<dbReference type="SUPFAM" id="SSF56112">
    <property type="entry name" value="Protein kinase-like (PK-like)"/>
    <property type="match status" value="2"/>
</dbReference>
<dbReference type="OrthoDB" id="9757917at2"/>
<evidence type="ECO:0000256" key="5">
    <source>
        <dbReference type="ARBA" id="ARBA00022840"/>
    </source>
</evidence>
<evidence type="ECO:0000256" key="3">
    <source>
        <dbReference type="ARBA" id="ARBA00022801"/>
    </source>
</evidence>
<dbReference type="Proteomes" id="UP000245073">
    <property type="component" value="Unassembled WGS sequence"/>
</dbReference>
<keyword evidence="4" id="KW-0347">Helicase</keyword>
<dbReference type="InterPro" id="IPR027417">
    <property type="entry name" value="P-loop_NTPase"/>
</dbReference>
<dbReference type="Pfam" id="PF13086">
    <property type="entry name" value="AAA_11"/>
    <property type="match status" value="1"/>
</dbReference>
<evidence type="ECO:0000259" key="7">
    <source>
        <dbReference type="PROSITE" id="PS50965"/>
    </source>
</evidence>
<feature type="domain" description="NERD" evidence="7">
    <location>
        <begin position="12"/>
        <end position="124"/>
    </location>
</feature>
<feature type="compositionally biased region" description="Acidic residues" evidence="6">
    <location>
        <begin position="813"/>
        <end position="834"/>
    </location>
</feature>
<reference evidence="8 9" key="1">
    <citation type="submission" date="2018-04" db="EMBL/GenBank/DDBJ databases">
        <title>The genome sequence of Caulobacter sp. 744.</title>
        <authorList>
            <person name="Gao J."/>
            <person name="Sun J."/>
        </authorList>
    </citation>
    <scope>NUCLEOTIDE SEQUENCE [LARGE SCALE GENOMIC DNA]</scope>
    <source>
        <strain evidence="8 9">774</strain>
    </source>
</reference>
<dbReference type="Pfam" id="PF08378">
    <property type="entry name" value="NERD"/>
    <property type="match status" value="1"/>
</dbReference>
<dbReference type="EMBL" id="QDKQ01000077">
    <property type="protein sequence ID" value="PVM82098.1"/>
    <property type="molecule type" value="Genomic_DNA"/>
</dbReference>
<dbReference type="SUPFAM" id="SSF52540">
    <property type="entry name" value="P-loop containing nucleoside triphosphate hydrolases"/>
    <property type="match status" value="1"/>
</dbReference>
<dbReference type="GO" id="GO:0005524">
    <property type="term" value="F:ATP binding"/>
    <property type="evidence" value="ECO:0007669"/>
    <property type="project" value="UniProtKB-KW"/>
</dbReference>
<dbReference type="RefSeq" id="WP_109455286.1">
    <property type="nucleotide sequence ID" value="NZ_QDKQ01000077.1"/>
</dbReference>
<dbReference type="InterPro" id="IPR011009">
    <property type="entry name" value="Kinase-like_dom_sf"/>
</dbReference>
<dbReference type="PANTHER" id="PTHR43788:SF8">
    <property type="entry name" value="DNA-BINDING PROTEIN SMUBP-2"/>
    <property type="match status" value="1"/>
</dbReference>
<keyword evidence="2" id="KW-0547">Nucleotide-binding</keyword>
<dbReference type="InterPro" id="IPR041679">
    <property type="entry name" value="DNA2/NAM7-like_C"/>
</dbReference>
<comment type="similarity">
    <text evidence="1">Belongs to the DNA2/NAM7 helicase family.</text>
</comment>
<evidence type="ECO:0000256" key="2">
    <source>
        <dbReference type="ARBA" id="ARBA00022741"/>
    </source>
</evidence>
<keyword evidence="9" id="KW-1185">Reference proteome</keyword>
<gene>
    <name evidence="8" type="ORF">DDF67_24105</name>
</gene>
<dbReference type="InterPro" id="IPR050534">
    <property type="entry name" value="Coronavir_polyprotein_1ab"/>
</dbReference>
<keyword evidence="5" id="KW-0067">ATP-binding</keyword>
<feature type="region of interest" description="Disordered" evidence="6">
    <location>
        <begin position="803"/>
        <end position="844"/>
    </location>
</feature>
<dbReference type="CDD" id="cd18808">
    <property type="entry name" value="SF1_C_Upf1"/>
    <property type="match status" value="1"/>
</dbReference>
<evidence type="ECO:0000313" key="8">
    <source>
        <dbReference type="EMBL" id="PVM82098.1"/>
    </source>
</evidence>
<dbReference type="InterPro" id="IPR011528">
    <property type="entry name" value="NERD"/>
</dbReference>
<keyword evidence="3" id="KW-0378">Hydrolase</keyword>
<dbReference type="PANTHER" id="PTHR43788">
    <property type="entry name" value="DNA2/NAM7 HELICASE FAMILY MEMBER"/>
    <property type="match status" value="1"/>
</dbReference>
<organism evidence="8 9">
    <name type="scientific">Caulobacter endophyticus</name>
    <dbReference type="NCBI Taxonomy" id="2172652"/>
    <lineage>
        <taxon>Bacteria</taxon>
        <taxon>Pseudomonadati</taxon>
        <taxon>Pseudomonadota</taxon>
        <taxon>Alphaproteobacteria</taxon>
        <taxon>Caulobacterales</taxon>
        <taxon>Caulobacteraceae</taxon>
        <taxon>Caulobacter</taxon>
    </lineage>
</organism>
<evidence type="ECO:0000256" key="6">
    <source>
        <dbReference type="SAM" id="MobiDB-lite"/>
    </source>
</evidence>
<evidence type="ECO:0000256" key="1">
    <source>
        <dbReference type="ARBA" id="ARBA00007913"/>
    </source>
</evidence>
<dbReference type="InterPro" id="IPR009330">
    <property type="entry name" value="LipoPS_heptP_kinase"/>
</dbReference>
<dbReference type="CDD" id="cd17934">
    <property type="entry name" value="DEXXQc_Upf1-like"/>
    <property type="match status" value="1"/>
</dbReference>
<sequence>MACRVQYLSSAGIQRREVKGVESLATALPINWMLFASLNAFPKNSSPIEIDLLCVMDDRVVLLELKDWNGKLTSNGDNWLVNGSKRGRSAVILGNEKAKKVKGIISNQIPQLSGVYVDSRVVLTATATRDALPHDEKPFVLTLQEACLLGNRTERNRLLGNVKMLNVRPNMFVKDFEKLVKSSSYFQPLKMSWDGYGVTDEDFFVHRSDIWREHRAHLSKEERVKALLRLWRFDNLPAGLNEPEGRALIADRELGVLGHLGEQQSWMAQRGILKPIGSAPDEVLTQHHQLLSVPNGWTTLRRYLERNGEELTGDQLIDLVHSLVSMVAELHRHGVAHRDIGGDCVWLGDPTSMAMTGFYSARLPNDQSVGDWLDILAAYAEKEPHWGGTQATARERDVRSVGLLMRQIEVLDASRGLLPPGWGEVADKALAAPGDRYNSAIDLAEAIGELRTPSGPDVDQSRLDAFETKDIPYAVFPPAGPMTTNPRLSRYESGSTGSRLVVKVWNGMQRGDARRDHALLAMLEAAASLQAVPASGCISVVRCGLSPVGPFVVTEFVDGGELVFSPEIGSEERLAISSSLISAVTSLHARGLGHGDLHPGNVIVSNNKVTLIDLFDVSPLGAGRLHSFTWAPENYERLSFQQIDRFAACKMILSLVEGDPNLATIVTAAKAELAREAIETLLPLSELVDLERRRLSLPPPAHFEVSGPSLPTEILKGDEGRLWVKAFRTADGLESFFLAGLTARLLVRVNAGSVHVELTETQFRDLAQGTPVELAVSTTSGESRGALELADFLRAAVAVEEAPAASTSLADPPDVDQEEEPAEEDEAGEYDSQDLQEPKATAASTPLNVPRMWLRASEIEDEIALQVRLDRRLPDSGSSATFQYETPKPLEFDDDDTVEVRLDGVRGRRLGTLDLLKCDDHQLAIRDLRDVVLEGESVTLVDRRDRVSKERRRRAVERVTDRRSVIPDLIDFFDPTTEIPTTTFSLEVSDAELKAYGLNEGQGSAFRHLLRAGPVGLLQGPPGSGKTRFIAAFTHWLLKRGGARRVLIASQSHEAVNNVLEELLRTYRVQGGHAELLRVGARGATERIRPYQAKSLRERYRVRFENGLKTRVAHAAGAMGISRQFVHDVVDVDTRLGAIQRSLELAIKGAEADQDRDERRRSESRIRTLLEAFAAVAKTFIGRDVEAAAGETAEIVEEAFQAVLNLHPKSSPGDLSATRKLLKLSHEWRETLGSGHRNFDEFLAKTRNVVAGTCVGLGQSQIRLEESSFDWVIVDEAARCTSGELAVPLQMGSRVVLVGDQLQLRPMVDREVQTALREEFKGPAKQALALSDFERAFASEFGRQNARVLDEQYRMAPAISDMVSEIFYRPHGVQLRPSDARKPDAAFASLAGPLAAPITWFDTTGMPGCQERDRNNGREVWNDAEIETVLSILAMIASEQSLADDLGRRAEPTIGVICMYSEQKRRLDKEWSQRPFSEAFRRTVTIDTVDAYQGKENAIVIVSLVRSNSERRPYHVGRENRCNVALSRAKERLYIVGDTAMWGDVRNSSPMRQVLARIRCSSSDVAIVSPAGSVGR</sequence>
<dbReference type="GO" id="GO:0043139">
    <property type="term" value="F:5'-3' DNA helicase activity"/>
    <property type="evidence" value="ECO:0007669"/>
    <property type="project" value="TreeGrafter"/>
</dbReference>
<proteinExistence type="inferred from homology"/>
<name>A0A2T9JEJ8_9CAUL</name>
<dbReference type="PROSITE" id="PS50965">
    <property type="entry name" value="NERD"/>
    <property type="match status" value="1"/>
</dbReference>
<dbReference type="Gene3D" id="3.40.50.300">
    <property type="entry name" value="P-loop containing nucleotide triphosphate hydrolases"/>
    <property type="match status" value="2"/>
</dbReference>
<dbReference type="Pfam" id="PF13087">
    <property type="entry name" value="AAA_12"/>
    <property type="match status" value="1"/>
</dbReference>
<dbReference type="Gene3D" id="1.10.510.10">
    <property type="entry name" value="Transferase(Phosphotransferase) domain 1"/>
    <property type="match status" value="2"/>
</dbReference>
<dbReference type="InterPro" id="IPR041677">
    <property type="entry name" value="DNA2/NAM7_AAA_11"/>
</dbReference>
<dbReference type="InterPro" id="IPR047187">
    <property type="entry name" value="SF1_C_Upf1"/>
</dbReference>
<comment type="caution">
    <text evidence="8">The sequence shown here is derived from an EMBL/GenBank/DDBJ whole genome shotgun (WGS) entry which is preliminary data.</text>
</comment>
<protein>
    <recommendedName>
        <fullName evidence="7">NERD domain-containing protein</fullName>
    </recommendedName>
</protein>
<evidence type="ECO:0000256" key="4">
    <source>
        <dbReference type="ARBA" id="ARBA00022806"/>
    </source>
</evidence>
<accession>A0A2T9JEJ8</accession>
<dbReference type="Gene3D" id="3.30.200.20">
    <property type="entry name" value="Phosphorylase Kinase, domain 1"/>
    <property type="match status" value="1"/>
</dbReference>
<evidence type="ECO:0000313" key="9">
    <source>
        <dbReference type="Proteomes" id="UP000245073"/>
    </source>
</evidence>
<dbReference type="GO" id="GO:0016787">
    <property type="term" value="F:hydrolase activity"/>
    <property type="evidence" value="ECO:0007669"/>
    <property type="project" value="UniProtKB-KW"/>
</dbReference>
<dbReference type="Pfam" id="PF06176">
    <property type="entry name" value="WaaY"/>
    <property type="match status" value="1"/>
</dbReference>